<evidence type="ECO:0000313" key="2">
    <source>
        <dbReference type="EMBL" id="QSS52022.1"/>
    </source>
</evidence>
<proteinExistence type="predicted"/>
<dbReference type="EMBL" id="CP069103">
    <property type="protein sequence ID" value="QSS52022.1"/>
    <property type="molecule type" value="Genomic_DNA"/>
</dbReference>
<protein>
    <submittedName>
        <fullName evidence="2">Uncharacterized protein</fullName>
    </submittedName>
</protein>
<accession>A0A8A1LJ58</accession>
<evidence type="ECO:0000256" key="1">
    <source>
        <dbReference type="SAM" id="Phobius"/>
    </source>
</evidence>
<keyword evidence="1" id="KW-0812">Transmembrane</keyword>
<feature type="transmembrane region" description="Helical" evidence="1">
    <location>
        <begin position="21"/>
        <end position="42"/>
    </location>
</feature>
<dbReference type="Proteomes" id="UP000663419">
    <property type="component" value="Chromosome 2"/>
</dbReference>
<sequence>MHAGAQVETTSMKRDTQNVESNGRVCACYLGVFIYFFVLFIFEMHTDYPYMCRFIIIPSRWLVCILVNRHGEAG</sequence>
<dbReference type="VEuPathDB" id="FungiDB:I7I53_07520"/>
<dbReference type="AlphaFoldDB" id="A0A8A1LJ58"/>
<keyword evidence="1" id="KW-0472">Membrane</keyword>
<gene>
    <name evidence="2" type="ORF">I7I53_07520</name>
</gene>
<reference evidence="2" key="1">
    <citation type="submission" date="2021-01" db="EMBL/GenBank/DDBJ databases">
        <title>Chromosome-level genome assembly of a human fungal pathogen reveals clustering of transcriptionally co-regulated genes.</title>
        <authorList>
            <person name="Voorhies M."/>
            <person name="Cohen S."/>
            <person name="Shea T.P."/>
            <person name="Petrus S."/>
            <person name="Munoz J.F."/>
            <person name="Poplawski S."/>
            <person name="Goldman W.E."/>
            <person name="Michael T."/>
            <person name="Cuomo C.A."/>
            <person name="Sil A."/>
            <person name="Beyhan S."/>
        </authorList>
    </citation>
    <scope>NUCLEOTIDE SEQUENCE</scope>
    <source>
        <strain evidence="2">H88</strain>
    </source>
</reference>
<evidence type="ECO:0000313" key="3">
    <source>
        <dbReference type="Proteomes" id="UP000663419"/>
    </source>
</evidence>
<keyword evidence="1" id="KW-1133">Transmembrane helix</keyword>
<name>A0A8A1LJ58_AJEC8</name>
<organism evidence="2 3">
    <name type="scientific">Ajellomyces capsulatus (strain H88)</name>
    <name type="common">Darling's disease fungus</name>
    <name type="synonym">Histoplasma capsulatum</name>
    <dbReference type="NCBI Taxonomy" id="544711"/>
    <lineage>
        <taxon>Eukaryota</taxon>
        <taxon>Fungi</taxon>
        <taxon>Dikarya</taxon>
        <taxon>Ascomycota</taxon>
        <taxon>Pezizomycotina</taxon>
        <taxon>Eurotiomycetes</taxon>
        <taxon>Eurotiomycetidae</taxon>
        <taxon>Onygenales</taxon>
        <taxon>Ajellomycetaceae</taxon>
        <taxon>Histoplasma</taxon>
    </lineage>
</organism>